<proteinExistence type="inferred from homology"/>
<keyword evidence="3" id="KW-0804">Transcription</keyword>
<evidence type="ECO:0000256" key="1">
    <source>
        <dbReference type="ARBA" id="ARBA00004123"/>
    </source>
</evidence>
<dbReference type="Gene3D" id="1.25.70.10">
    <property type="entry name" value="Transcription termination factor 3, mitochondrial"/>
    <property type="match status" value="2"/>
</dbReference>
<dbReference type="OrthoDB" id="540646at2759"/>
<dbReference type="InterPro" id="IPR000637">
    <property type="entry name" value="HMGI/Y_DNA-bd_CS"/>
</dbReference>
<evidence type="ECO:0000256" key="3">
    <source>
        <dbReference type="ARBA" id="ARBA00022472"/>
    </source>
</evidence>
<sequence length="523" mass="52958">MAVCSEAGLTRATSAAVAATAARGSISQNPGVLLSRLVGFLDALTPVLGRRGVLAVLRAAPTLLRHSPQNLRTNAEMLGGLLPERSLLPSIAARAPMLLGLSAMTLWGNFEALRALLGLEPEAALRLIVRAPRLLANTSGALQGRLAELAELAGGVPLATVAAVVARQPTLLGYFPSTLEGNLRNIASVLGVPYNRVQKLVLKQPGVVMLSRTTLAARLAALRECTALYDEAELASVVLRQPGLLGLSPAMVASKVPIVARVLRLEASPDALRCVLRGAPQLLALAADTLEGKAAALRAAVGPSAELSAQLDRTAPLTVASWLCSSAGRYEAVRAAALAAAAVAQEAGRGAGSGAAAAGRGVEAAEAAEATEGTGATASDVEPGGSGGERSAAVEAGAGAEGLAAQRPRRGRPSMRSASLGVEAGPGPGSGGRQLSLHALMRGVKWEATQPACAATDPAAAEVGKPARKASRPEALAANQAEPKRPWGRPRKGAGVLPVAEAGPKRPRGRPRKIGASPQATTA</sequence>
<comment type="subcellular location">
    <subcellularLocation>
        <location evidence="1">Nucleus</location>
    </subcellularLocation>
</comment>
<feature type="compositionally biased region" description="Low complexity" evidence="6">
    <location>
        <begin position="389"/>
        <end position="405"/>
    </location>
</feature>
<keyword evidence="4" id="KW-0809">Transit peptide</keyword>
<protein>
    <submittedName>
        <fullName evidence="7">Uncharacterized protein</fullName>
    </submittedName>
</protein>
<evidence type="ECO:0000256" key="6">
    <source>
        <dbReference type="SAM" id="MobiDB-lite"/>
    </source>
</evidence>
<dbReference type="EMBL" id="JAEHOE010000146">
    <property type="protein sequence ID" value="KAG2484646.1"/>
    <property type="molecule type" value="Genomic_DNA"/>
</dbReference>
<dbReference type="GO" id="GO:0003677">
    <property type="term" value="F:DNA binding"/>
    <property type="evidence" value="ECO:0007669"/>
    <property type="project" value="InterPro"/>
</dbReference>
<keyword evidence="8" id="KW-1185">Reference proteome</keyword>
<keyword evidence="5" id="KW-0539">Nucleus</keyword>
<dbReference type="PROSITE" id="PS00354">
    <property type="entry name" value="HMGI_Y"/>
    <property type="match status" value="1"/>
</dbReference>
<dbReference type="PRINTS" id="PR00929">
    <property type="entry name" value="ATHOOK"/>
</dbReference>
<evidence type="ECO:0000313" key="7">
    <source>
        <dbReference type="EMBL" id="KAG2484646.1"/>
    </source>
</evidence>
<reference evidence="7" key="1">
    <citation type="journal article" date="2020" name="bioRxiv">
        <title>Comparative genomics of Chlamydomonas.</title>
        <authorList>
            <person name="Craig R.J."/>
            <person name="Hasan A.R."/>
            <person name="Ness R.W."/>
            <person name="Keightley P.D."/>
        </authorList>
    </citation>
    <scope>NUCLEOTIDE SEQUENCE</scope>
    <source>
        <strain evidence="7">CCAP 11/70</strain>
    </source>
</reference>
<accession>A0A836BPS6</accession>
<dbReference type="AlphaFoldDB" id="A0A836BPS6"/>
<dbReference type="GO" id="GO:0006355">
    <property type="term" value="P:regulation of DNA-templated transcription"/>
    <property type="evidence" value="ECO:0007669"/>
    <property type="project" value="InterPro"/>
</dbReference>
<feature type="region of interest" description="Disordered" evidence="6">
    <location>
        <begin position="366"/>
        <end position="435"/>
    </location>
</feature>
<feature type="compositionally biased region" description="Low complexity" evidence="6">
    <location>
        <begin position="366"/>
        <end position="379"/>
    </location>
</feature>
<dbReference type="GO" id="GO:0005634">
    <property type="term" value="C:nucleus"/>
    <property type="evidence" value="ECO:0007669"/>
    <property type="project" value="UniProtKB-SubCell"/>
</dbReference>
<evidence type="ECO:0000256" key="5">
    <source>
        <dbReference type="ARBA" id="ARBA00023242"/>
    </source>
</evidence>
<dbReference type="PANTHER" id="PTHR13068:SF219">
    <property type="entry name" value="MITOCHONDRIAL TRANSCRIPTION TERMINATION FACTOR FAMILY PROTEIN"/>
    <property type="match status" value="1"/>
</dbReference>
<dbReference type="Proteomes" id="UP000612055">
    <property type="component" value="Unassembled WGS sequence"/>
</dbReference>
<dbReference type="InterPro" id="IPR003690">
    <property type="entry name" value="MTERF"/>
</dbReference>
<comment type="caution">
    <text evidence="7">The sequence shown here is derived from an EMBL/GenBank/DDBJ whole genome shotgun (WGS) entry which is preliminary data.</text>
</comment>
<gene>
    <name evidence="7" type="ORF">HYH03_016599</name>
</gene>
<organism evidence="7 8">
    <name type="scientific">Edaphochlamys debaryana</name>
    <dbReference type="NCBI Taxonomy" id="47281"/>
    <lineage>
        <taxon>Eukaryota</taxon>
        <taxon>Viridiplantae</taxon>
        <taxon>Chlorophyta</taxon>
        <taxon>core chlorophytes</taxon>
        <taxon>Chlorophyceae</taxon>
        <taxon>CS clade</taxon>
        <taxon>Chlamydomonadales</taxon>
        <taxon>Chlamydomonadales incertae sedis</taxon>
        <taxon>Edaphochlamys</taxon>
    </lineage>
</organism>
<evidence type="ECO:0000256" key="4">
    <source>
        <dbReference type="ARBA" id="ARBA00022946"/>
    </source>
</evidence>
<dbReference type="PANTHER" id="PTHR13068">
    <property type="entry name" value="CGI-12 PROTEIN-RELATED"/>
    <property type="match status" value="1"/>
</dbReference>
<evidence type="ECO:0000256" key="2">
    <source>
        <dbReference type="ARBA" id="ARBA00007692"/>
    </source>
</evidence>
<keyword evidence="3" id="KW-0806">Transcription termination</keyword>
<name>A0A836BPS6_9CHLO</name>
<dbReference type="GO" id="GO:0006353">
    <property type="term" value="P:DNA-templated transcription termination"/>
    <property type="evidence" value="ECO:0007669"/>
    <property type="project" value="UniProtKB-KW"/>
</dbReference>
<feature type="region of interest" description="Disordered" evidence="6">
    <location>
        <begin position="457"/>
        <end position="523"/>
    </location>
</feature>
<comment type="similarity">
    <text evidence="2">Belongs to the mTERF family.</text>
</comment>
<dbReference type="InterPro" id="IPR017956">
    <property type="entry name" value="AT_hook_DNA-bd_motif"/>
</dbReference>
<keyword evidence="3" id="KW-0805">Transcription regulation</keyword>
<evidence type="ECO:0000313" key="8">
    <source>
        <dbReference type="Proteomes" id="UP000612055"/>
    </source>
</evidence>
<dbReference type="InterPro" id="IPR038538">
    <property type="entry name" value="MTERF_sf"/>
</dbReference>